<accession>A0ABQ5D4S5</accession>
<dbReference type="PROSITE" id="PS51485">
    <property type="entry name" value="PHYTOCYANIN"/>
    <property type="match status" value="1"/>
</dbReference>
<protein>
    <recommendedName>
        <fullName evidence="1">Phytocyanin domain-containing protein</fullName>
    </recommendedName>
</protein>
<comment type="caution">
    <text evidence="2">The sequence shown here is derived from an EMBL/GenBank/DDBJ whole genome shotgun (WGS) entry which is preliminary data.</text>
</comment>
<dbReference type="Pfam" id="PF02298">
    <property type="entry name" value="Cu_bind_like"/>
    <property type="match status" value="1"/>
</dbReference>
<dbReference type="Gene3D" id="2.60.40.420">
    <property type="entry name" value="Cupredoxins - blue copper proteins"/>
    <property type="match status" value="1"/>
</dbReference>
<dbReference type="InterPro" id="IPR003245">
    <property type="entry name" value="Phytocyanin_dom"/>
</dbReference>
<dbReference type="SUPFAM" id="SSF49503">
    <property type="entry name" value="Cupredoxins"/>
    <property type="match status" value="1"/>
</dbReference>
<dbReference type="InterPro" id="IPR008972">
    <property type="entry name" value="Cupredoxin"/>
</dbReference>
<dbReference type="PANTHER" id="PTHR34410">
    <property type="entry name" value="INTRON-ENCODED HOMING ENDONUCLEASE, PUTATIVE-RELATED"/>
    <property type="match status" value="1"/>
</dbReference>
<dbReference type="Proteomes" id="UP001151760">
    <property type="component" value="Unassembled WGS sequence"/>
</dbReference>
<feature type="domain" description="Phytocyanin" evidence="1">
    <location>
        <begin position="207"/>
        <end position="303"/>
    </location>
</feature>
<gene>
    <name evidence="2" type="ORF">Tco_0923627</name>
</gene>
<reference evidence="2" key="1">
    <citation type="journal article" date="2022" name="Int. J. Mol. Sci.">
        <title>Draft Genome of Tanacetum Coccineum: Genomic Comparison of Closely Related Tanacetum-Family Plants.</title>
        <authorList>
            <person name="Yamashiro T."/>
            <person name="Shiraishi A."/>
            <person name="Nakayama K."/>
            <person name="Satake H."/>
        </authorList>
    </citation>
    <scope>NUCLEOTIDE SEQUENCE</scope>
</reference>
<organism evidence="2 3">
    <name type="scientific">Tanacetum coccineum</name>
    <dbReference type="NCBI Taxonomy" id="301880"/>
    <lineage>
        <taxon>Eukaryota</taxon>
        <taxon>Viridiplantae</taxon>
        <taxon>Streptophyta</taxon>
        <taxon>Embryophyta</taxon>
        <taxon>Tracheophyta</taxon>
        <taxon>Spermatophyta</taxon>
        <taxon>Magnoliopsida</taxon>
        <taxon>eudicotyledons</taxon>
        <taxon>Gunneridae</taxon>
        <taxon>Pentapetalae</taxon>
        <taxon>asterids</taxon>
        <taxon>campanulids</taxon>
        <taxon>Asterales</taxon>
        <taxon>Asteraceae</taxon>
        <taxon>Asteroideae</taxon>
        <taxon>Anthemideae</taxon>
        <taxon>Anthemidinae</taxon>
        <taxon>Tanacetum</taxon>
    </lineage>
</organism>
<dbReference type="CDD" id="cd04216">
    <property type="entry name" value="Phytocyanin"/>
    <property type="match status" value="1"/>
</dbReference>
<evidence type="ECO:0000313" key="3">
    <source>
        <dbReference type="Proteomes" id="UP001151760"/>
    </source>
</evidence>
<dbReference type="Pfam" id="PF25597">
    <property type="entry name" value="SH3_retrovirus"/>
    <property type="match status" value="1"/>
</dbReference>
<evidence type="ECO:0000259" key="1">
    <source>
        <dbReference type="PROSITE" id="PS51485"/>
    </source>
</evidence>
<name>A0ABQ5D4S5_9ASTR</name>
<dbReference type="InterPro" id="IPR057670">
    <property type="entry name" value="SH3_retrovirus"/>
</dbReference>
<sequence>MKLKINSERLLRPYDQIVVVNILVKNLKTIKRLMELFNTTPPYTHNIRGLTLDSAARILNMVPTKKADKTPYELWHGKVPNLSYLKVWGCEAHVKRHTPDKLQQRSVKCIFVGHPQETMGYYFYYPPENKIVVESSDPEFKKWLVAMNEEMQSMNGNKVWKLVVLPPNAKVVKSKWIYKKKTDMDGKQNCKLNVIVMLDSRPIEMTRNLKLGWTLDFDYQAWAQGKQFFVGDKLVFNYPAGKHNVLRVSGTDFQQCTLSSPNGILISGNDVITLSTPRRKWYICCVGKHCELRNMKLVINVESMSPAPSPSTTSRTSRLAMTKSYSLVAAFVGQKYETVKNYATETFVPFPDFRIARCILGSFWLLVACLAFELNGWLQVGMASGMMSVKRSRFSKTTCATCWLVHSWCYVEEECYLVDPASSHMLVSKIKPCMFKKLVVGLWVGSAGPPYGVHRFTRPFCRRCAPGLNWLGRASGAVTLKKLECSKQAYALRTTAKAFAKDVFINQERKLGARRRSDTVLVSTINDADQGSADVAYRTPLAPYEKSKFLGSGGSMVARLKLKGIDGRAPPGVEPAA</sequence>
<keyword evidence="3" id="KW-1185">Reference proteome</keyword>
<evidence type="ECO:0000313" key="2">
    <source>
        <dbReference type="EMBL" id="GJT33208.1"/>
    </source>
</evidence>
<reference evidence="2" key="2">
    <citation type="submission" date="2022-01" db="EMBL/GenBank/DDBJ databases">
        <authorList>
            <person name="Yamashiro T."/>
            <person name="Shiraishi A."/>
            <person name="Satake H."/>
            <person name="Nakayama K."/>
        </authorList>
    </citation>
    <scope>NUCLEOTIDE SEQUENCE</scope>
</reference>
<proteinExistence type="predicted"/>
<dbReference type="EMBL" id="BQNB010014859">
    <property type="protein sequence ID" value="GJT33208.1"/>
    <property type="molecule type" value="Genomic_DNA"/>
</dbReference>
<dbReference type="PANTHER" id="PTHR34410:SF2">
    <property type="entry name" value="RRNA INTRON-ENCODED HOMING ENDONUCLEASE"/>
    <property type="match status" value="1"/>
</dbReference>